<comment type="caution">
    <text evidence="8">The sequence shown here is derived from an EMBL/GenBank/DDBJ whole genome shotgun (WGS) entry which is preliminary data.</text>
</comment>
<dbReference type="Pfam" id="PF00825">
    <property type="entry name" value="Ribonuclease_P"/>
    <property type="match status" value="1"/>
</dbReference>
<evidence type="ECO:0000313" key="9">
    <source>
        <dbReference type="Proteomes" id="UP000800981"/>
    </source>
</evidence>
<comment type="catalytic activity">
    <reaction evidence="6">
        <text>Endonucleolytic cleavage of RNA, removing 5'-extranucleotides from tRNA precursor.</text>
        <dbReference type="EC" id="3.1.26.5"/>
    </reaction>
</comment>
<keyword evidence="9" id="KW-1185">Reference proteome</keyword>
<gene>
    <name evidence="6 8" type="primary">rnpA</name>
    <name evidence="8" type="ORF">G9H71_21855</name>
</gene>
<evidence type="ECO:0000256" key="5">
    <source>
        <dbReference type="ARBA" id="ARBA00022884"/>
    </source>
</evidence>
<keyword evidence="1 6" id="KW-0819">tRNA processing</keyword>
<keyword evidence="2 6" id="KW-0540">Nuclease</keyword>
<evidence type="ECO:0000256" key="6">
    <source>
        <dbReference type="HAMAP-Rule" id="MF_00227"/>
    </source>
</evidence>
<dbReference type="Gene3D" id="3.30.230.10">
    <property type="match status" value="1"/>
</dbReference>
<reference evidence="8 9" key="1">
    <citation type="submission" date="2020-03" db="EMBL/GenBank/DDBJ databases">
        <title>Two novel Motilibacter sp.</title>
        <authorList>
            <person name="Liu S."/>
        </authorList>
    </citation>
    <scope>NUCLEOTIDE SEQUENCE [LARGE SCALE GENOMIC DNA]</scope>
    <source>
        <strain evidence="8 9">E257</strain>
    </source>
</reference>
<dbReference type="InterPro" id="IPR020568">
    <property type="entry name" value="Ribosomal_Su5_D2-typ_SF"/>
</dbReference>
<evidence type="ECO:0000256" key="7">
    <source>
        <dbReference type="NCBIfam" id="TIGR00188"/>
    </source>
</evidence>
<accession>A0ABX0H315</accession>
<comment type="similarity">
    <text evidence="6">Belongs to the RnpA family.</text>
</comment>
<dbReference type="GO" id="GO:0004526">
    <property type="term" value="F:ribonuclease P activity"/>
    <property type="evidence" value="ECO:0007669"/>
    <property type="project" value="UniProtKB-EC"/>
</dbReference>
<name>A0ABX0H315_9ACTN</name>
<dbReference type="PANTHER" id="PTHR33992">
    <property type="entry name" value="RIBONUCLEASE P PROTEIN COMPONENT"/>
    <property type="match status" value="1"/>
</dbReference>
<dbReference type="SUPFAM" id="SSF54211">
    <property type="entry name" value="Ribosomal protein S5 domain 2-like"/>
    <property type="match status" value="1"/>
</dbReference>
<dbReference type="HAMAP" id="MF_00227">
    <property type="entry name" value="RNase_P"/>
    <property type="match status" value="1"/>
</dbReference>
<evidence type="ECO:0000256" key="1">
    <source>
        <dbReference type="ARBA" id="ARBA00022694"/>
    </source>
</evidence>
<dbReference type="InterPro" id="IPR014721">
    <property type="entry name" value="Ribsml_uS5_D2-typ_fold_subgr"/>
</dbReference>
<keyword evidence="5 6" id="KW-0694">RNA-binding</keyword>
<evidence type="ECO:0000256" key="4">
    <source>
        <dbReference type="ARBA" id="ARBA00022801"/>
    </source>
</evidence>
<dbReference type="EMBL" id="JAANNP010000165">
    <property type="protein sequence ID" value="NHC16434.1"/>
    <property type="molecule type" value="Genomic_DNA"/>
</dbReference>
<comment type="subunit">
    <text evidence="6">Consists of a catalytic RNA component (M1 or rnpB) and a protein subunit.</text>
</comment>
<keyword evidence="4 6" id="KW-0378">Hydrolase</keyword>
<organism evidence="8 9">
    <name type="scientific">Motilibacter deserti</name>
    <dbReference type="NCBI Taxonomy" id="2714956"/>
    <lineage>
        <taxon>Bacteria</taxon>
        <taxon>Bacillati</taxon>
        <taxon>Actinomycetota</taxon>
        <taxon>Actinomycetes</taxon>
        <taxon>Motilibacterales</taxon>
        <taxon>Motilibacteraceae</taxon>
        <taxon>Motilibacter</taxon>
    </lineage>
</organism>
<dbReference type="EC" id="3.1.26.5" evidence="6 7"/>
<comment type="function">
    <text evidence="6">RNaseP catalyzes the removal of the 5'-leader sequence from pre-tRNA to produce the mature 5'-terminus. It can also cleave other RNA substrates such as 4.5S RNA. The protein component plays an auxiliary but essential role in vivo by binding to the 5'-leader sequence and broadening the substrate specificity of the ribozyme.</text>
</comment>
<dbReference type="NCBIfam" id="TIGR00188">
    <property type="entry name" value="rnpA"/>
    <property type="match status" value="1"/>
</dbReference>
<dbReference type="Proteomes" id="UP000800981">
    <property type="component" value="Unassembled WGS sequence"/>
</dbReference>
<protein>
    <recommendedName>
        <fullName evidence="6 7">Ribonuclease P protein component</fullName>
        <shortName evidence="6">RNase P protein</shortName>
        <shortName evidence="6">RNaseP protein</shortName>
        <ecNumber evidence="6 7">3.1.26.5</ecNumber>
    </recommendedName>
    <alternativeName>
        <fullName evidence="6">Protein C5</fullName>
    </alternativeName>
</protein>
<evidence type="ECO:0000256" key="2">
    <source>
        <dbReference type="ARBA" id="ARBA00022722"/>
    </source>
</evidence>
<dbReference type="PANTHER" id="PTHR33992:SF1">
    <property type="entry name" value="RIBONUCLEASE P PROTEIN COMPONENT"/>
    <property type="match status" value="1"/>
</dbReference>
<evidence type="ECO:0000313" key="8">
    <source>
        <dbReference type="EMBL" id="NHC16434.1"/>
    </source>
</evidence>
<sequence>MLPAAARLRSRTDFAVALRRGPGSGRGASRCVVVHVRLAEPEAGTPVAEVAAVAADGAGGTGGSAPVSTASSQPASFPLVGFAVSRAVGNAVVRNGVRRRLRALVRDRLDLLPAGSRVVVRALPASAAVRFSVLADELDRALGQALRAARRPAQSPA</sequence>
<evidence type="ECO:0000256" key="3">
    <source>
        <dbReference type="ARBA" id="ARBA00022759"/>
    </source>
</evidence>
<keyword evidence="3 6" id="KW-0255">Endonuclease</keyword>
<proteinExistence type="inferred from homology"/>
<dbReference type="InterPro" id="IPR000100">
    <property type="entry name" value="RNase_P"/>
</dbReference>
<dbReference type="RefSeq" id="WP_166284874.1">
    <property type="nucleotide sequence ID" value="NZ_JAANNP010000165.1"/>
</dbReference>